<dbReference type="AlphaFoldDB" id="A0A4C2A0E5"/>
<gene>
    <name evidence="1" type="ORF">EVAR_69551_1</name>
</gene>
<evidence type="ECO:0000313" key="1">
    <source>
        <dbReference type="EMBL" id="GBP94196.1"/>
    </source>
</evidence>
<dbReference type="EMBL" id="BGZK01002474">
    <property type="protein sequence ID" value="GBP94196.1"/>
    <property type="molecule type" value="Genomic_DNA"/>
</dbReference>
<evidence type="ECO:0000313" key="2">
    <source>
        <dbReference type="Proteomes" id="UP000299102"/>
    </source>
</evidence>
<dbReference type="Proteomes" id="UP000299102">
    <property type="component" value="Unassembled WGS sequence"/>
</dbReference>
<sequence length="100" mass="10605">MSVGSKGIGIENVTAIEIDIDPHKKKNNSTSMLVLLRALTIDQEMLTLNSATEIVGFDAIYDGAVTTLGITALSTQSFLQEDIGARFSATALTRACGRTT</sequence>
<proteinExistence type="predicted"/>
<name>A0A4C2A0E5_EUMVA</name>
<keyword evidence="2" id="KW-1185">Reference proteome</keyword>
<organism evidence="1 2">
    <name type="scientific">Eumeta variegata</name>
    <name type="common">Bagworm moth</name>
    <name type="synonym">Eumeta japonica</name>
    <dbReference type="NCBI Taxonomy" id="151549"/>
    <lineage>
        <taxon>Eukaryota</taxon>
        <taxon>Metazoa</taxon>
        <taxon>Ecdysozoa</taxon>
        <taxon>Arthropoda</taxon>
        <taxon>Hexapoda</taxon>
        <taxon>Insecta</taxon>
        <taxon>Pterygota</taxon>
        <taxon>Neoptera</taxon>
        <taxon>Endopterygota</taxon>
        <taxon>Lepidoptera</taxon>
        <taxon>Glossata</taxon>
        <taxon>Ditrysia</taxon>
        <taxon>Tineoidea</taxon>
        <taxon>Psychidae</taxon>
        <taxon>Oiketicinae</taxon>
        <taxon>Eumeta</taxon>
    </lineage>
</organism>
<comment type="caution">
    <text evidence="1">The sequence shown here is derived from an EMBL/GenBank/DDBJ whole genome shotgun (WGS) entry which is preliminary data.</text>
</comment>
<protein>
    <submittedName>
        <fullName evidence="1">Uncharacterized protein</fullName>
    </submittedName>
</protein>
<accession>A0A4C2A0E5</accession>
<reference evidence="1 2" key="1">
    <citation type="journal article" date="2019" name="Commun. Biol.">
        <title>The bagworm genome reveals a unique fibroin gene that provides high tensile strength.</title>
        <authorList>
            <person name="Kono N."/>
            <person name="Nakamura H."/>
            <person name="Ohtoshi R."/>
            <person name="Tomita M."/>
            <person name="Numata K."/>
            <person name="Arakawa K."/>
        </authorList>
    </citation>
    <scope>NUCLEOTIDE SEQUENCE [LARGE SCALE GENOMIC DNA]</scope>
</reference>